<organism evidence="1">
    <name type="scientific">Alexandrium monilatum</name>
    <dbReference type="NCBI Taxonomy" id="311494"/>
    <lineage>
        <taxon>Eukaryota</taxon>
        <taxon>Sar</taxon>
        <taxon>Alveolata</taxon>
        <taxon>Dinophyceae</taxon>
        <taxon>Gonyaulacales</taxon>
        <taxon>Pyrocystaceae</taxon>
        <taxon>Alexandrium</taxon>
    </lineage>
</organism>
<reference evidence="1" key="1">
    <citation type="submission" date="2021-01" db="EMBL/GenBank/DDBJ databases">
        <authorList>
            <person name="Corre E."/>
            <person name="Pelletier E."/>
            <person name="Niang G."/>
            <person name="Scheremetjew M."/>
            <person name="Finn R."/>
            <person name="Kale V."/>
            <person name="Holt S."/>
            <person name="Cochrane G."/>
            <person name="Meng A."/>
            <person name="Brown T."/>
            <person name="Cohen L."/>
        </authorList>
    </citation>
    <scope>NUCLEOTIDE SEQUENCE</scope>
    <source>
        <strain evidence="1">CCMP3105</strain>
    </source>
</reference>
<accession>A0A7S4VJZ5</accession>
<dbReference type="PANTHER" id="PTHR38899:SF1">
    <property type="entry name" value="PROTEIN KINASE"/>
    <property type="match status" value="1"/>
</dbReference>
<dbReference type="AlphaFoldDB" id="A0A7S4VJZ5"/>
<name>A0A7S4VJZ5_9DINO</name>
<proteinExistence type="predicted"/>
<evidence type="ECO:0000313" key="1">
    <source>
        <dbReference type="EMBL" id="CAE4588199.1"/>
    </source>
</evidence>
<gene>
    <name evidence="1" type="ORF">AMON00008_LOCUS22824</name>
</gene>
<dbReference type="EMBL" id="HBNR01033249">
    <property type="protein sequence ID" value="CAE4588199.1"/>
    <property type="molecule type" value="Transcribed_RNA"/>
</dbReference>
<dbReference type="PANTHER" id="PTHR38899">
    <property type="entry name" value="DOMAIN OOKINETE PROTEIN, PUTATIVE-RELATED"/>
    <property type="match status" value="1"/>
</dbReference>
<protein>
    <submittedName>
        <fullName evidence="1">Uncharacterized protein</fullName>
    </submittedName>
</protein>
<sequence length="264" mass="28588">MGNAVAPFGFEIEQEDDLLSASSSSLRSIEDLEFCPHHQKEACIIFDWDDTLMCSSAIKSRRDPDPGEVKQLAEAVESVLRVAMDLGRTAIVTNANLTWVRTTAGIFMPSVVPLLDLVELVSARQSYSRRWPGDHSAWKRCAFRDIVSRKDGEVVEASTGGEICEPHSGVNLVVVGDSAAEIQAGRSVVQGNSQGDAIVKTVKLKEAPTVGELRGQLQALARSLRRIVIEDRSSSKFVVRGGSSTCGWSVRDASCGLSLWNLAS</sequence>